<keyword evidence="4" id="KW-0472">Membrane</keyword>
<comment type="similarity">
    <text evidence="1">Belongs to the glycosyl hydrolase 3 family.</text>
</comment>
<dbReference type="Pfam" id="PF14310">
    <property type="entry name" value="Fn3-like"/>
    <property type="match status" value="1"/>
</dbReference>
<dbReference type="PANTHER" id="PTHR42715">
    <property type="entry name" value="BETA-GLUCOSIDASE"/>
    <property type="match status" value="1"/>
</dbReference>
<dbReference type="GO" id="GO:0005975">
    <property type="term" value="P:carbohydrate metabolic process"/>
    <property type="evidence" value="ECO:0007669"/>
    <property type="project" value="InterPro"/>
</dbReference>
<sequence length="1048" mass="115009">MKRLQGEIVESEKPKKLKMSGRTFKRIWITVIVVILALAVALTVAGNSFASVLDSYLGGGHVVVKKASGTSDWNTTYNAKTTNSIQEAKAKSDAVSQKVTDEGIVMLKNDGVLPLKGQSIVSPFGAGYMDPAYSGSGAAATTDKEMITSEQGLKHYFKVNDATVQAMKGAKTSSPGAAPGTRELNADKNSVQAIMDKGKSAHIDEYDPSIYTPLADKVKDTTGIVFIKRSGSEGIDKRTQGYDDGTPHYLALTAAEKNTIKFAKDHCAAVIVVLNSANPMELTPIMGGEFEADAIVWTGTTGSRGFESLGRILSGKVNPSGRLTDTYPTDFTKDPTFANFGEYHYTNTKVKDQSVLGDFMPGANRGTIDRPYVEYEEGIYVGYRYYETASVEDPDFTYGRLNENGGIAQPGAVAYPFGYGMSYTSFDRLLKNVQVSDGKVEATVEVRNTGKVAGKDTVQLYYTAPYTDYDRSNHVEKSATELGAFAKTKLLQPGAGQEIKLKFSEDDMASYDYHHKNHDGSTGAYLLEAGNYALQLKNNSHDVLDTYQFNVANTQFYEGNNPRQSDKDAQSKLNDKGEPTGKPEQKAGFKAPSNRFQTLNAYMDEQGVTQLSRSNWKGTFPTAPEGRKGVAPKVALDEFSWFDKFDPDTDKVLGNDKASKVYQDKEPNSKAKHDLALIDLRGEDYNSKKWDQLLDQIDWQGDKKSITEVLFKAAYQTAAIPSIDKPATVDKDGAMGWSIKGASSWAGANVIASTWNVNLLKEMGEALGEEGLQSGLNAWYAPGVNTHRSPFSGRVYEYYSEDGLLSGKLAAASISGAGNKGIFSYLKHFALNEQETFRDMYLATWANEQAVREIYLKPFEIAVKEARSTEKYIGDSKGTMTTKVIRSATGIMSSQNSIGGVIGFAHRGLLTDVLRGEWGFQGAVITDLYPTKQHQLRDMTLRAGNDLFMNQMENAAQDYDSPTARMAMRRALHNIGYATVNSNAMNGITPRSRLGYSMSPWKKLLYGIDVAIVVVAALLIFWIVQRGRDEKANPDRYKKPKSRKKVKA</sequence>
<evidence type="ECO:0000256" key="3">
    <source>
        <dbReference type="SAM" id="MobiDB-lite"/>
    </source>
</evidence>
<dbReference type="EMBL" id="VMHJ01000002">
    <property type="protein sequence ID" value="TSJ85880.1"/>
    <property type="molecule type" value="Genomic_DNA"/>
</dbReference>
<dbReference type="InterPro" id="IPR013783">
    <property type="entry name" value="Ig-like_fold"/>
</dbReference>
<feature type="transmembrane region" description="Helical" evidence="4">
    <location>
        <begin position="1004"/>
        <end position="1024"/>
    </location>
</feature>
<dbReference type="Gene3D" id="3.20.20.300">
    <property type="entry name" value="Glycoside hydrolase, family 3, N-terminal domain"/>
    <property type="match status" value="1"/>
</dbReference>
<keyword evidence="4" id="KW-1133">Transmembrane helix</keyword>
<organism evidence="6 7">
    <name type="scientific">Bifidobacterium asteroides</name>
    <dbReference type="NCBI Taxonomy" id="1684"/>
    <lineage>
        <taxon>Bacteria</taxon>
        <taxon>Bacillati</taxon>
        <taxon>Actinomycetota</taxon>
        <taxon>Actinomycetes</taxon>
        <taxon>Bifidobacteriales</taxon>
        <taxon>Bifidobacteriaceae</taxon>
        <taxon>Bifidobacterium</taxon>
    </lineage>
</organism>
<dbReference type="InterPro" id="IPR017853">
    <property type="entry name" value="GH"/>
</dbReference>
<dbReference type="Pfam" id="PF00933">
    <property type="entry name" value="Glyco_hydro_3"/>
    <property type="match status" value="1"/>
</dbReference>
<protein>
    <submittedName>
        <fullName evidence="6">Glycosyl hydrolase family 3</fullName>
    </submittedName>
</protein>
<dbReference type="InterPro" id="IPR036962">
    <property type="entry name" value="Glyco_hydro_3_N_sf"/>
</dbReference>
<dbReference type="Pfam" id="PF01915">
    <property type="entry name" value="Glyco_hydro_3_C"/>
    <property type="match status" value="1"/>
</dbReference>
<dbReference type="SMART" id="SM01217">
    <property type="entry name" value="Fn3_like"/>
    <property type="match status" value="1"/>
</dbReference>
<dbReference type="Gene3D" id="2.60.40.10">
    <property type="entry name" value="Immunoglobulins"/>
    <property type="match status" value="1"/>
</dbReference>
<feature type="transmembrane region" description="Helical" evidence="4">
    <location>
        <begin position="27"/>
        <end position="46"/>
    </location>
</feature>
<evidence type="ECO:0000256" key="4">
    <source>
        <dbReference type="SAM" id="Phobius"/>
    </source>
</evidence>
<dbReference type="PRINTS" id="PR00133">
    <property type="entry name" value="GLHYDRLASE3"/>
</dbReference>
<evidence type="ECO:0000256" key="2">
    <source>
        <dbReference type="ARBA" id="ARBA00022801"/>
    </source>
</evidence>
<dbReference type="InterPro" id="IPR036881">
    <property type="entry name" value="Glyco_hydro_3_C_sf"/>
</dbReference>
<feature type="domain" description="Fibronectin type III-like" evidence="5">
    <location>
        <begin position="456"/>
        <end position="540"/>
    </location>
</feature>
<name>A0A556RAH2_9BIFI</name>
<feature type="compositionally biased region" description="Basic and acidic residues" evidence="3">
    <location>
        <begin position="564"/>
        <end position="587"/>
    </location>
</feature>
<evidence type="ECO:0000313" key="6">
    <source>
        <dbReference type="EMBL" id="TSJ85880.1"/>
    </source>
</evidence>
<dbReference type="Gene3D" id="3.40.50.1700">
    <property type="entry name" value="Glycoside hydrolase family 3 C-terminal domain"/>
    <property type="match status" value="1"/>
</dbReference>
<comment type="caution">
    <text evidence="6">The sequence shown here is derived from an EMBL/GenBank/DDBJ whole genome shotgun (WGS) entry which is preliminary data.</text>
</comment>
<dbReference type="SUPFAM" id="SSF51445">
    <property type="entry name" value="(Trans)glycosidases"/>
    <property type="match status" value="1"/>
</dbReference>
<evidence type="ECO:0000313" key="7">
    <source>
        <dbReference type="Proteomes" id="UP000317536"/>
    </source>
</evidence>
<dbReference type="GO" id="GO:0004553">
    <property type="term" value="F:hydrolase activity, hydrolyzing O-glycosyl compounds"/>
    <property type="evidence" value="ECO:0007669"/>
    <property type="project" value="InterPro"/>
</dbReference>
<dbReference type="InterPro" id="IPR001764">
    <property type="entry name" value="Glyco_hydro_3_N"/>
</dbReference>
<dbReference type="InterPro" id="IPR026891">
    <property type="entry name" value="Fn3-like"/>
</dbReference>
<keyword evidence="4" id="KW-0812">Transmembrane</keyword>
<dbReference type="SUPFAM" id="SSF52279">
    <property type="entry name" value="Beta-D-glucan exohydrolase, C-terminal domain"/>
    <property type="match status" value="1"/>
</dbReference>
<feature type="region of interest" description="Disordered" evidence="3">
    <location>
        <begin position="557"/>
        <end position="592"/>
    </location>
</feature>
<evidence type="ECO:0000256" key="1">
    <source>
        <dbReference type="ARBA" id="ARBA00005336"/>
    </source>
</evidence>
<dbReference type="AlphaFoldDB" id="A0A556RAH2"/>
<gene>
    <name evidence="6" type="ORF">FPK29_05905</name>
</gene>
<reference evidence="6 7" key="1">
    <citation type="submission" date="2019-07" db="EMBL/GenBank/DDBJ databases">
        <title>Bifidobacterium asteroides genomes.</title>
        <authorList>
            <person name="Zheng H."/>
        </authorList>
    </citation>
    <scope>NUCLEOTIDE SEQUENCE [LARGE SCALE GENOMIC DNA]</scope>
    <source>
        <strain evidence="6 7">W8111</strain>
    </source>
</reference>
<dbReference type="Proteomes" id="UP000317536">
    <property type="component" value="Unassembled WGS sequence"/>
</dbReference>
<keyword evidence="2 6" id="KW-0378">Hydrolase</keyword>
<dbReference type="InterPro" id="IPR002772">
    <property type="entry name" value="Glyco_hydro_3_C"/>
</dbReference>
<evidence type="ECO:0000259" key="5">
    <source>
        <dbReference type="SMART" id="SM01217"/>
    </source>
</evidence>
<accession>A0A556RAH2</accession>
<dbReference type="InterPro" id="IPR050288">
    <property type="entry name" value="Cellulose_deg_GH3"/>
</dbReference>
<dbReference type="PANTHER" id="PTHR42715:SF10">
    <property type="entry name" value="BETA-GLUCOSIDASE"/>
    <property type="match status" value="1"/>
</dbReference>
<proteinExistence type="inferred from homology"/>